<dbReference type="InParanoid" id="W0DWS1"/>
<dbReference type="EMBL" id="CP007030">
    <property type="protein sequence ID" value="AHF01688.1"/>
    <property type="molecule type" value="Genomic_DNA"/>
</dbReference>
<proteinExistence type="predicted"/>
<accession>W0DWS1</accession>
<dbReference type="KEGG" id="tao:THIAE_07900"/>
<dbReference type="eggNOG" id="COG3221">
    <property type="taxonomic scope" value="Bacteria"/>
</dbReference>
<gene>
    <name evidence="1" type="ORF">THIAE_07900</name>
</gene>
<dbReference type="SUPFAM" id="SSF53850">
    <property type="entry name" value="Periplasmic binding protein-like II"/>
    <property type="match status" value="1"/>
</dbReference>
<dbReference type="Pfam" id="PF12974">
    <property type="entry name" value="Phosphonate-bd"/>
    <property type="match status" value="1"/>
</dbReference>
<sequence>MVLLFAGCQQDTSVEPSTQSLDHAPAPGLVLAVPPYEMPSRIQQRFEPLVHYLSVVLNQPVSLYITHSYEDQIKRLVNGEVDLAYIGPVSYLKAQKTAATAGQPLQLIAAEAPYRAAVIVHENSDITYLPELLNRSIAFGSYHSYSGHFIIRQLLRLDGIYLNDLQFYSFLGRHERAIMSVVHQEFDAAATTEGLAQRFINNGYPIKIIRTSEFLAPTVIVASDQLPSTQREKLIEALLFNPAPDLEFNFYDVADEEFAEVARILHKLER</sequence>
<protein>
    <recommendedName>
        <fullName evidence="3">Phosphonate ABC transporter substrate-binding protein</fullName>
    </recommendedName>
</protein>
<evidence type="ECO:0000313" key="1">
    <source>
        <dbReference type="EMBL" id="AHF01688.1"/>
    </source>
</evidence>
<organism evidence="1 2">
    <name type="scientific">Thiomicrospira aerophila AL3</name>
    <dbReference type="NCBI Taxonomy" id="717772"/>
    <lineage>
        <taxon>Bacteria</taxon>
        <taxon>Pseudomonadati</taxon>
        <taxon>Pseudomonadota</taxon>
        <taxon>Gammaproteobacteria</taxon>
        <taxon>Thiotrichales</taxon>
        <taxon>Piscirickettsiaceae</taxon>
        <taxon>Thiomicrospira</taxon>
    </lineage>
</organism>
<dbReference type="PANTHER" id="PTHR35841">
    <property type="entry name" value="PHOSPHONATES-BINDING PERIPLASMIC PROTEIN"/>
    <property type="match status" value="1"/>
</dbReference>
<keyword evidence="2" id="KW-1185">Reference proteome</keyword>
<evidence type="ECO:0008006" key="3">
    <source>
        <dbReference type="Google" id="ProtNLM"/>
    </source>
</evidence>
<dbReference type="PANTHER" id="PTHR35841:SF1">
    <property type="entry name" value="PHOSPHONATES-BINDING PERIPLASMIC PROTEIN"/>
    <property type="match status" value="1"/>
</dbReference>
<name>W0DWS1_9GAMM</name>
<dbReference type="AlphaFoldDB" id="W0DWS1"/>
<dbReference type="Gene3D" id="3.40.190.10">
    <property type="entry name" value="Periplasmic binding protein-like II"/>
    <property type="match status" value="2"/>
</dbReference>
<reference evidence="1 2" key="1">
    <citation type="submission" date="2013-12" db="EMBL/GenBank/DDBJ databases">
        <authorList>
            <consortium name="DOE Joint Genome Institute"/>
            <person name="Kappler U."/>
            <person name="Huntemann M."/>
            <person name="Han J."/>
            <person name="Chen A."/>
            <person name="Kyrpides N."/>
            <person name="Mavromatis K."/>
            <person name="Markowitz V."/>
            <person name="Palaniappan K."/>
            <person name="Ivanova N."/>
            <person name="Schaumberg A."/>
            <person name="Pati A."/>
            <person name="Liolios K."/>
            <person name="Nordberg H.P."/>
            <person name="Cantor M.N."/>
            <person name="Hua S.X."/>
            <person name="Woyke T."/>
        </authorList>
    </citation>
    <scope>NUCLEOTIDE SEQUENCE [LARGE SCALE GENOMIC DNA]</scope>
    <source>
        <strain evidence="2">AL2</strain>
    </source>
</reference>
<evidence type="ECO:0000313" key="2">
    <source>
        <dbReference type="Proteomes" id="UP000005380"/>
    </source>
</evidence>
<dbReference type="Proteomes" id="UP000005380">
    <property type="component" value="Chromosome"/>
</dbReference>
<dbReference type="HOGENOM" id="CLU_051472_6_3_6"/>
<dbReference type="STRING" id="717772.THIAE_07900"/>